<gene>
    <name evidence="3" type="ORF">U1T56_23215</name>
</gene>
<evidence type="ECO:0000313" key="3">
    <source>
        <dbReference type="EMBL" id="MEK0086078.1"/>
    </source>
</evidence>
<evidence type="ECO:0000256" key="1">
    <source>
        <dbReference type="ARBA" id="ARBA00008635"/>
    </source>
</evidence>
<evidence type="ECO:0000313" key="4">
    <source>
        <dbReference type="Proteomes" id="UP001375743"/>
    </source>
</evidence>
<keyword evidence="2" id="KW-0479">Metal-binding</keyword>
<dbReference type="EMBL" id="JBBLZC010000043">
    <property type="protein sequence ID" value="MEK0086078.1"/>
    <property type="molecule type" value="Genomic_DNA"/>
</dbReference>
<name>A0ABU8XXY5_9PROT</name>
<organism evidence="3 4">
    <name type="scientific">Benzoatithermus flavus</name>
    <dbReference type="NCBI Taxonomy" id="3108223"/>
    <lineage>
        <taxon>Bacteria</taxon>
        <taxon>Pseudomonadati</taxon>
        <taxon>Pseudomonadota</taxon>
        <taxon>Alphaproteobacteria</taxon>
        <taxon>Geminicoccales</taxon>
        <taxon>Geminicoccaceae</taxon>
        <taxon>Benzoatithermus</taxon>
    </lineage>
</organism>
<dbReference type="PANTHER" id="PTHR37302">
    <property type="entry name" value="SLR1116 PROTEIN"/>
    <property type="match status" value="1"/>
</dbReference>
<dbReference type="InterPro" id="IPR007837">
    <property type="entry name" value="DinB"/>
</dbReference>
<accession>A0ABU8XXY5</accession>
<dbReference type="Gene3D" id="1.20.120.450">
    <property type="entry name" value="dinb family like domain"/>
    <property type="match status" value="1"/>
</dbReference>
<comment type="similarity">
    <text evidence="1">Belongs to the DinB family.</text>
</comment>
<dbReference type="RefSeq" id="WP_418161919.1">
    <property type="nucleotide sequence ID" value="NZ_JBBLZC010000043.1"/>
</dbReference>
<sequence>MQQHFSTLARYNRWANRRLYEAVAALPDADYRREMGAFFGSLRGTLNHLLVADRIWLQRITGEGTSPARLDEILHDDFPSLREARAAEDERIIRVVDGLGEERLAGTFGYRNLKGQAFEQELAPVLAHFFNHQTHHRGQAHTLLTQLGRAAPELDLIYFLREQG</sequence>
<keyword evidence="4" id="KW-1185">Reference proteome</keyword>
<reference evidence="3 4" key="1">
    <citation type="submission" date="2024-01" db="EMBL/GenBank/DDBJ databases">
        <title>Multi-omics insights into the function and evolution of sodium benzoate biodegradation pathways in Benzoatithermus flavus gen. nov., sp. nov. from hot spring.</title>
        <authorList>
            <person name="Hu C.-J."/>
            <person name="Li W.-J."/>
        </authorList>
    </citation>
    <scope>NUCLEOTIDE SEQUENCE [LARGE SCALE GENOMIC DNA]</scope>
    <source>
        <strain evidence="3 4">SYSU G07066</strain>
    </source>
</reference>
<dbReference type="SUPFAM" id="SSF109854">
    <property type="entry name" value="DinB/YfiT-like putative metalloenzymes"/>
    <property type="match status" value="1"/>
</dbReference>
<protein>
    <submittedName>
        <fullName evidence="3">DinB family protein</fullName>
    </submittedName>
</protein>
<dbReference type="InterPro" id="IPR034660">
    <property type="entry name" value="DinB/YfiT-like"/>
</dbReference>
<proteinExistence type="inferred from homology"/>
<dbReference type="Pfam" id="PF05163">
    <property type="entry name" value="DinB"/>
    <property type="match status" value="1"/>
</dbReference>
<dbReference type="PANTHER" id="PTHR37302:SF1">
    <property type="entry name" value="PROTEIN DINB"/>
    <property type="match status" value="1"/>
</dbReference>
<dbReference type="Proteomes" id="UP001375743">
    <property type="component" value="Unassembled WGS sequence"/>
</dbReference>
<comment type="caution">
    <text evidence="3">The sequence shown here is derived from an EMBL/GenBank/DDBJ whole genome shotgun (WGS) entry which is preliminary data.</text>
</comment>
<evidence type="ECO:0000256" key="2">
    <source>
        <dbReference type="ARBA" id="ARBA00022723"/>
    </source>
</evidence>